<dbReference type="Gene3D" id="1.20.144.10">
    <property type="entry name" value="Phosphatidic acid phosphatase type 2/haloperoxidase"/>
    <property type="match status" value="1"/>
</dbReference>
<evidence type="ECO:0000256" key="3">
    <source>
        <dbReference type="ARBA" id="ARBA00022692"/>
    </source>
</evidence>
<sequence length="220" mass="23830">MGLQPPEFSTDLYRVVVGMADRSPESVQWFMEHFTEFSIIILLGIVVWLWWRARHASATTMALSVLAPAAGVLAYLTSEVSKTFLTEERPCRAVGLPIVAAECPPVGDWSFPSNHSTIAGALFIAAFLVSWRWGLIALPIATVAAFSRVFVGVHYPHDVLTGYLLGATVTATLTLLLARHGARLVEWGRSQTALAWALGPGVPAARPEVREFAGAGTARF</sequence>
<reference evidence="9 10" key="1">
    <citation type="submission" date="2021-01" db="EMBL/GenBank/DDBJ databases">
        <title>Whole genome shotgun sequence of Actinoplanes couchii NBRC 106145.</title>
        <authorList>
            <person name="Komaki H."/>
            <person name="Tamura T."/>
        </authorList>
    </citation>
    <scope>NUCLEOTIDE SEQUENCE [LARGE SCALE GENOMIC DNA]</scope>
    <source>
        <strain evidence="9 10">NBRC 106145</strain>
    </source>
</reference>
<dbReference type="Pfam" id="PF01569">
    <property type="entry name" value="PAP2"/>
    <property type="match status" value="1"/>
</dbReference>
<dbReference type="RefSeq" id="WP_203798974.1">
    <property type="nucleotide sequence ID" value="NZ_BAAAQE010000094.1"/>
</dbReference>
<keyword evidence="6 7" id="KW-0472">Membrane</keyword>
<dbReference type="Proteomes" id="UP000612282">
    <property type="component" value="Unassembled WGS sequence"/>
</dbReference>
<feature type="transmembrane region" description="Helical" evidence="7">
    <location>
        <begin position="33"/>
        <end position="51"/>
    </location>
</feature>
<dbReference type="SMART" id="SM00014">
    <property type="entry name" value="acidPPc"/>
    <property type="match status" value="1"/>
</dbReference>
<comment type="subcellular location">
    <subcellularLocation>
        <location evidence="1">Cell membrane</location>
        <topology evidence="1">Multi-pass membrane protein</topology>
    </subcellularLocation>
</comment>
<feature type="transmembrane region" description="Helical" evidence="7">
    <location>
        <begin position="159"/>
        <end position="178"/>
    </location>
</feature>
<name>A0ABQ3XEJ4_9ACTN</name>
<evidence type="ECO:0000313" key="9">
    <source>
        <dbReference type="EMBL" id="GID56923.1"/>
    </source>
</evidence>
<evidence type="ECO:0000256" key="2">
    <source>
        <dbReference type="ARBA" id="ARBA00022475"/>
    </source>
</evidence>
<dbReference type="SUPFAM" id="SSF48317">
    <property type="entry name" value="Acid phosphatase/Vanadium-dependent haloperoxidase"/>
    <property type="match status" value="1"/>
</dbReference>
<gene>
    <name evidence="9" type="ORF">Aco03nite_053270</name>
</gene>
<organism evidence="9 10">
    <name type="scientific">Actinoplanes couchii</name>
    <dbReference type="NCBI Taxonomy" id="403638"/>
    <lineage>
        <taxon>Bacteria</taxon>
        <taxon>Bacillati</taxon>
        <taxon>Actinomycetota</taxon>
        <taxon>Actinomycetes</taxon>
        <taxon>Micromonosporales</taxon>
        <taxon>Micromonosporaceae</taxon>
        <taxon>Actinoplanes</taxon>
    </lineage>
</organism>
<protein>
    <recommendedName>
        <fullName evidence="8">Phosphatidic acid phosphatase type 2/haloperoxidase domain-containing protein</fullName>
    </recommendedName>
</protein>
<evidence type="ECO:0000256" key="5">
    <source>
        <dbReference type="ARBA" id="ARBA00022989"/>
    </source>
</evidence>
<keyword evidence="2" id="KW-1003">Cell membrane</keyword>
<evidence type="ECO:0000259" key="8">
    <source>
        <dbReference type="SMART" id="SM00014"/>
    </source>
</evidence>
<keyword evidence="10" id="KW-1185">Reference proteome</keyword>
<dbReference type="PANTHER" id="PTHR14969:SF62">
    <property type="entry name" value="DECAPRENYLPHOSPHORYL-5-PHOSPHORIBOSE PHOSPHATASE RV3807C-RELATED"/>
    <property type="match status" value="1"/>
</dbReference>
<evidence type="ECO:0000256" key="6">
    <source>
        <dbReference type="ARBA" id="ARBA00023136"/>
    </source>
</evidence>
<feature type="domain" description="Phosphatidic acid phosphatase type 2/haloperoxidase" evidence="8">
    <location>
        <begin position="61"/>
        <end position="174"/>
    </location>
</feature>
<evidence type="ECO:0000256" key="1">
    <source>
        <dbReference type="ARBA" id="ARBA00004651"/>
    </source>
</evidence>
<evidence type="ECO:0000313" key="10">
    <source>
        <dbReference type="Proteomes" id="UP000612282"/>
    </source>
</evidence>
<dbReference type="InterPro" id="IPR036938">
    <property type="entry name" value="PAP2/HPO_sf"/>
</dbReference>
<accession>A0ABQ3XEJ4</accession>
<keyword evidence="5 7" id="KW-1133">Transmembrane helix</keyword>
<proteinExistence type="predicted"/>
<feature type="transmembrane region" description="Helical" evidence="7">
    <location>
        <begin position="118"/>
        <end position="147"/>
    </location>
</feature>
<evidence type="ECO:0000256" key="7">
    <source>
        <dbReference type="SAM" id="Phobius"/>
    </source>
</evidence>
<keyword evidence="4" id="KW-0378">Hydrolase</keyword>
<dbReference type="PANTHER" id="PTHR14969">
    <property type="entry name" value="SPHINGOSINE-1-PHOSPHATE PHOSPHOHYDROLASE"/>
    <property type="match status" value="1"/>
</dbReference>
<keyword evidence="3 7" id="KW-0812">Transmembrane</keyword>
<dbReference type="EMBL" id="BOMG01000064">
    <property type="protein sequence ID" value="GID56923.1"/>
    <property type="molecule type" value="Genomic_DNA"/>
</dbReference>
<evidence type="ECO:0000256" key="4">
    <source>
        <dbReference type="ARBA" id="ARBA00022801"/>
    </source>
</evidence>
<dbReference type="InterPro" id="IPR000326">
    <property type="entry name" value="PAP2/HPO"/>
</dbReference>
<comment type="caution">
    <text evidence="9">The sequence shown here is derived from an EMBL/GenBank/DDBJ whole genome shotgun (WGS) entry which is preliminary data.</text>
</comment>